<feature type="transmembrane region" description="Helical" evidence="1">
    <location>
        <begin position="26"/>
        <end position="50"/>
    </location>
</feature>
<dbReference type="WBParaSite" id="MCU_011056-RA">
    <property type="protein sequence ID" value="MCU_011056-RA"/>
    <property type="gene ID" value="MCU_011056"/>
</dbReference>
<keyword evidence="1" id="KW-0472">Membrane</keyword>
<dbReference type="AlphaFoldDB" id="A0A5K3FRX5"/>
<evidence type="ECO:0000256" key="1">
    <source>
        <dbReference type="SAM" id="Phobius"/>
    </source>
</evidence>
<evidence type="ECO:0000313" key="2">
    <source>
        <dbReference type="WBParaSite" id="MCU_011056-RA"/>
    </source>
</evidence>
<accession>A0A5K3FRX5</accession>
<keyword evidence="1" id="KW-1133">Transmembrane helix</keyword>
<organism evidence="2">
    <name type="scientific">Mesocestoides corti</name>
    <name type="common">Flatworm</name>
    <dbReference type="NCBI Taxonomy" id="53468"/>
    <lineage>
        <taxon>Eukaryota</taxon>
        <taxon>Metazoa</taxon>
        <taxon>Spiralia</taxon>
        <taxon>Lophotrochozoa</taxon>
        <taxon>Platyhelminthes</taxon>
        <taxon>Cestoda</taxon>
        <taxon>Eucestoda</taxon>
        <taxon>Cyclophyllidea</taxon>
        <taxon>Mesocestoididae</taxon>
        <taxon>Mesocestoides</taxon>
    </lineage>
</organism>
<sequence>MDQSRARATCQAPSIRVHHAGYATQYILLLIPVFLWLTAFIFHMPLALMTNQKPEPRVRRLPSESTTLATPLIIY</sequence>
<protein>
    <submittedName>
        <fullName evidence="2">G_PROTEIN_RECEP_F1_2 domain-containing protein</fullName>
    </submittedName>
</protein>
<keyword evidence="1" id="KW-0812">Transmembrane</keyword>
<proteinExistence type="predicted"/>
<reference evidence="2" key="1">
    <citation type="submission" date="2019-11" db="UniProtKB">
        <authorList>
            <consortium name="WormBaseParasite"/>
        </authorList>
    </citation>
    <scope>IDENTIFICATION</scope>
</reference>
<name>A0A5K3FRX5_MESCO</name>